<dbReference type="GO" id="GO:0033786">
    <property type="term" value="F:heptose-1-phosphate adenylyltransferase activity"/>
    <property type="evidence" value="ECO:0007669"/>
    <property type="project" value="TreeGrafter"/>
</dbReference>
<dbReference type="AlphaFoldDB" id="A0A2M6X013"/>
<evidence type="ECO:0000313" key="3">
    <source>
        <dbReference type="Proteomes" id="UP000230731"/>
    </source>
</evidence>
<dbReference type="Pfam" id="PF13580">
    <property type="entry name" value="SIS_2"/>
    <property type="match status" value="1"/>
</dbReference>
<organism evidence="2 3">
    <name type="scientific">Candidatus Andersenbacteria bacterium CG10_big_fil_rev_8_21_14_0_10_54_11</name>
    <dbReference type="NCBI Taxonomy" id="1974485"/>
    <lineage>
        <taxon>Bacteria</taxon>
        <taxon>Candidatus Anderseniibacteriota</taxon>
    </lineage>
</organism>
<dbReference type="Gene3D" id="3.40.1190.20">
    <property type="match status" value="1"/>
</dbReference>
<name>A0A2M6X013_9BACT</name>
<dbReference type="GO" id="GO:0097367">
    <property type="term" value="F:carbohydrate derivative binding"/>
    <property type="evidence" value="ECO:0007669"/>
    <property type="project" value="InterPro"/>
</dbReference>
<dbReference type="GO" id="GO:0005829">
    <property type="term" value="C:cytosol"/>
    <property type="evidence" value="ECO:0007669"/>
    <property type="project" value="TreeGrafter"/>
</dbReference>
<dbReference type="PANTHER" id="PTHR46969:SF1">
    <property type="entry name" value="BIFUNCTIONAL PROTEIN HLDE"/>
    <property type="match status" value="1"/>
</dbReference>
<feature type="domain" description="SIS" evidence="1">
    <location>
        <begin position="33"/>
        <end position="187"/>
    </location>
</feature>
<dbReference type="PROSITE" id="PS51464">
    <property type="entry name" value="SIS"/>
    <property type="match status" value="1"/>
</dbReference>
<dbReference type="SUPFAM" id="SSF53697">
    <property type="entry name" value="SIS domain"/>
    <property type="match status" value="1"/>
</dbReference>
<dbReference type="InterPro" id="IPR046348">
    <property type="entry name" value="SIS_dom_sf"/>
</dbReference>
<dbReference type="GO" id="GO:1901135">
    <property type="term" value="P:carbohydrate derivative metabolic process"/>
    <property type="evidence" value="ECO:0007669"/>
    <property type="project" value="InterPro"/>
</dbReference>
<dbReference type="GO" id="GO:0033785">
    <property type="term" value="F:heptose 7-phosphate kinase activity"/>
    <property type="evidence" value="ECO:0007669"/>
    <property type="project" value="TreeGrafter"/>
</dbReference>
<evidence type="ECO:0000313" key="2">
    <source>
        <dbReference type="EMBL" id="PIT98344.1"/>
    </source>
</evidence>
<dbReference type="EMBL" id="PEZP01000013">
    <property type="protein sequence ID" value="PIT98344.1"/>
    <property type="molecule type" value="Genomic_DNA"/>
</dbReference>
<dbReference type="InterPro" id="IPR029056">
    <property type="entry name" value="Ribokinase-like"/>
</dbReference>
<accession>A0A2M6X013</accession>
<dbReference type="SUPFAM" id="SSF53613">
    <property type="entry name" value="Ribokinase-like"/>
    <property type="match status" value="1"/>
</dbReference>
<dbReference type="PANTHER" id="PTHR46969">
    <property type="entry name" value="BIFUNCTIONAL PROTEIN HLDE"/>
    <property type="match status" value="1"/>
</dbReference>
<protein>
    <recommendedName>
        <fullName evidence="1">SIS domain-containing protein</fullName>
    </recommendedName>
</protein>
<dbReference type="InterPro" id="IPR001347">
    <property type="entry name" value="SIS_dom"/>
</dbReference>
<dbReference type="InterPro" id="IPR011611">
    <property type="entry name" value="PfkB_dom"/>
</dbReference>
<dbReference type="Gene3D" id="3.40.50.10490">
    <property type="entry name" value="Glucose-6-phosphate isomerase like protein, domain 1"/>
    <property type="match status" value="1"/>
</dbReference>
<evidence type="ECO:0000259" key="1">
    <source>
        <dbReference type="PROSITE" id="PS51464"/>
    </source>
</evidence>
<dbReference type="Pfam" id="PF00294">
    <property type="entry name" value="PfkB"/>
    <property type="match status" value="1"/>
</dbReference>
<sequence length="531" mass="57238">MNDNSRAHSQELRAAMENLEPWYGQVDAVVIHLKQAFGEGKRVYVAGNGGSATLAQHLSDEMVGRYESDRPPYPVIALTADSAVLTVIGNDYGYENVFKRQVEALGQVGDVFMGFSTSGSSQNIIAAAKTAREKGMTVITFTGPMGQLKEMADIAVVSPAKATSRIQELDLHAIHLICEAFEPEQKQRRLGMDRIEEIIGAFGGKRILVIGDVMLDQYVAGMVERVNPEAPVPVLRAYQERAVTGGAGNAAKNAAMLGAKTTLISVVGQDAMASQVEESAGKEGYEPRFIQDSLRPTIYKIRFLARIRESDVLADNIIEGSQQLLRVDHENTAAISGEVEQRVITAIQESVQAGVDGILVSDYNKGVITKNVAEAIMRAMREHNVPVAADLKPAHGSWFAGVDIISPNRNEAHEYLSLDSVTQSIEPPELAVRLRELMQANVFVTLGPDGMQLSDGNETVRVPQEHVVKVYDVSGAGDTAVVTLLMCKLAGATPVEAARVANAAGAFVVGKVGTVGLTTDDLRSMLLHRHK</sequence>
<dbReference type="Proteomes" id="UP000230731">
    <property type="component" value="Unassembled WGS sequence"/>
</dbReference>
<proteinExistence type="predicted"/>
<comment type="caution">
    <text evidence="2">The sequence shown here is derived from an EMBL/GenBank/DDBJ whole genome shotgun (WGS) entry which is preliminary data.</text>
</comment>
<dbReference type="InterPro" id="IPR035461">
    <property type="entry name" value="GmhA/DiaA"/>
</dbReference>
<gene>
    <name evidence="2" type="ORF">COT71_01180</name>
</gene>
<reference evidence="3" key="1">
    <citation type="submission" date="2017-09" db="EMBL/GenBank/DDBJ databases">
        <title>Depth-based differentiation of microbial function through sediment-hosted aquifers and enrichment of novel symbionts in the deep terrestrial subsurface.</title>
        <authorList>
            <person name="Probst A.J."/>
            <person name="Ladd B."/>
            <person name="Jarett J.K."/>
            <person name="Geller-Mcgrath D.E."/>
            <person name="Sieber C.M.K."/>
            <person name="Emerson J.B."/>
            <person name="Anantharaman K."/>
            <person name="Thomas B.C."/>
            <person name="Malmstrom R."/>
            <person name="Stieglmeier M."/>
            <person name="Klingl A."/>
            <person name="Woyke T."/>
            <person name="Ryan C.M."/>
            <person name="Banfield J.F."/>
        </authorList>
    </citation>
    <scope>NUCLEOTIDE SEQUENCE [LARGE SCALE GENOMIC DNA]</scope>
</reference>
<dbReference type="CDD" id="cd05006">
    <property type="entry name" value="SIS_GmhA"/>
    <property type="match status" value="1"/>
</dbReference>